<dbReference type="EC" id="3.2.2.n1" evidence="3"/>
<dbReference type="PANTHER" id="PTHR31223:SF70">
    <property type="entry name" value="LOG FAMILY PROTEIN YJL055W"/>
    <property type="match status" value="1"/>
</dbReference>
<dbReference type="SUPFAM" id="SSF102405">
    <property type="entry name" value="MCP/YpsA-like"/>
    <property type="match status" value="1"/>
</dbReference>
<evidence type="ECO:0000256" key="3">
    <source>
        <dbReference type="RuleBase" id="RU363015"/>
    </source>
</evidence>
<dbReference type="Gene3D" id="3.40.50.450">
    <property type="match status" value="1"/>
</dbReference>
<comment type="similarity">
    <text evidence="2 3">Belongs to the LOG family.</text>
</comment>
<gene>
    <name evidence="4" type="ORF">EHS89_02180</name>
</gene>
<dbReference type="EMBL" id="RQXV01000001">
    <property type="protein sequence ID" value="RRD01388.1"/>
    <property type="molecule type" value="Genomic_DNA"/>
</dbReference>
<dbReference type="OrthoDB" id="9801098at2"/>
<accession>A0A3P1SWH6</accession>
<reference evidence="4 5" key="1">
    <citation type="submission" date="2018-11" db="EMBL/GenBank/DDBJ databases">
        <title>The draft genome sequence of Amphritea balenae JAMM 1525T.</title>
        <authorList>
            <person name="Fang Z."/>
            <person name="Zhang Y."/>
            <person name="Han X."/>
        </authorList>
    </citation>
    <scope>NUCLEOTIDE SEQUENCE [LARGE SCALE GENOMIC DNA]</scope>
    <source>
        <strain evidence="4 5">JAMM 1525</strain>
    </source>
</reference>
<name>A0A3P1SWH6_9GAMM</name>
<evidence type="ECO:0000256" key="1">
    <source>
        <dbReference type="ARBA" id="ARBA00000274"/>
    </source>
</evidence>
<keyword evidence="3" id="KW-0203">Cytokinin biosynthesis</keyword>
<dbReference type="RefSeq" id="WP_124924461.1">
    <property type="nucleotide sequence ID" value="NZ_BMOH01000001.1"/>
</dbReference>
<evidence type="ECO:0000313" key="4">
    <source>
        <dbReference type="EMBL" id="RRD01388.1"/>
    </source>
</evidence>
<comment type="catalytic activity">
    <reaction evidence="1">
        <text>AMP + H2O = D-ribose 5-phosphate + adenine</text>
        <dbReference type="Rhea" id="RHEA:20129"/>
        <dbReference type="ChEBI" id="CHEBI:15377"/>
        <dbReference type="ChEBI" id="CHEBI:16708"/>
        <dbReference type="ChEBI" id="CHEBI:78346"/>
        <dbReference type="ChEBI" id="CHEBI:456215"/>
        <dbReference type="EC" id="3.2.2.4"/>
    </reaction>
</comment>
<dbReference type="GO" id="GO:0009691">
    <property type="term" value="P:cytokinin biosynthetic process"/>
    <property type="evidence" value="ECO:0007669"/>
    <property type="project" value="UniProtKB-UniRule"/>
</dbReference>
<keyword evidence="3" id="KW-0378">Hydrolase</keyword>
<dbReference type="Proteomes" id="UP000267535">
    <property type="component" value="Unassembled WGS sequence"/>
</dbReference>
<keyword evidence="5" id="KW-1185">Reference proteome</keyword>
<dbReference type="GO" id="GO:0005829">
    <property type="term" value="C:cytosol"/>
    <property type="evidence" value="ECO:0007669"/>
    <property type="project" value="TreeGrafter"/>
</dbReference>
<protein>
    <recommendedName>
        <fullName evidence="3">Cytokinin riboside 5'-monophosphate phosphoribohydrolase</fullName>
        <ecNumber evidence="3">3.2.2.n1</ecNumber>
    </recommendedName>
</protein>
<sequence length="182" mass="19987">MTIKLAVYCGASSGRKGGSYQLLAEQLGVLLAKHNIELVYGGASVGLMGIVADAVLSAGGQVHGVMPQVLIDKEQAHNKLSELHVVEDIHQRKAMMMELSDAFIALPGGTGTLEELFEVWAWRQIGIHSKPFGLLNIDGYYDHLLRFLDHAQQEAFIRSEYREYLLTGSDPEALLQKLINAV</sequence>
<evidence type="ECO:0000256" key="2">
    <source>
        <dbReference type="ARBA" id="ARBA00006763"/>
    </source>
</evidence>
<dbReference type="Pfam" id="PF03641">
    <property type="entry name" value="Lysine_decarbox"/>
    <property type="match status" value="1"/>
</dbReference>
<dbReference type="GO" id="GO:0008714">
    <property type="term" value="F:AMP nucleosidase activity"/>
    <property type="evidence" value="ECO:0007669"/>
    <property type="project" value="UniProtKB-EC"/>
</dbReference>
<comment type="caution">
    <text evidence="4">The sequence shown here is derived from an EMBL/GenBank/DDBJ whole genome shotgun (WGS) entry which is preliminary data.</text>
</comment>
<organism evidence="4 5">
    <name type="scientific">Amphritea balenae</name>
    <dbReference type="NCBI Taxonomy" id="452629"/>
    <lineage>
        <taxon>Bacteria</taxon>
        <taxon>Pseudomonadati</taxon>
        <taxon>Pseudomonadota</taxon>
        <taxon>Gammaproteobacteria</taxon>
        <taxon>Oceanospirillales</taxon>
        <taxon>Oceanospirillaceae</taxon>
        <taxon>Amphritea</taxon>
    </lineage>
</organism>
<dbReference type="NCBIfam" id="TIGR00730">
    <property type="entry name" value="Rossman fold protein, TIGR00730 family"/>
    <property type="match status" value="1"/>
</dbReference>
<dbReference type="AlphaFoldDB" id="A0A3P1SWH6"/>
<dbReference type="InterPro" id="IPR031100">
    <property type="entry name" value="LOG_fam"/>
</dbReference>
<evidence type="ECO:0000313" key="5">
    <source>
        <dbReference type="Proteomes" id="UP000267535"/>
    </source>
</evidence>
<dbReference type="InterPro" id="IPR005269">
    <property type="entry name" value="LOG"/>
</dbReference>
<proteinExistence type="inferred from homology"/>
<dbReference type="PANTHER" id="PTHR31223">
    <property type="entry name" value="LOG FAMILY PROTEIN YJL055W"/>
    <property type="match status" value="1"/>
</dbReference>